<reference evidence="4 5" key="2">
    <citation type="journal article" date="2021" name="Syst. Appl. Microbiol.">
        <title>Phylogenetic classification of ten novel species belonging to the genus Bifidobacterium comprising B. phasiani sp. nov., B. pongonis sp. nov., B. saguinibicoloris sp. nov., B. colobi sp. nov., B. simiiventris sp. nov., B. santillanense sp. nov., B. miconis sp. nov., B. amazonense sp. nov., B. pluvialisilvae sp. nov., and B. miconisargentati sp. nov.</title>
        <authorList>
            <person name="Lugli G.A."/>
            <person name="Calvete-Torre I."/>
            <person name="Alessandri G."/>
            <person name="Milani C."/>
            <person name="Turroni F."/>
            <person name="Laiolo P."/>
            <person name="Ossiprandi M.C."/>
            <person name="Margolles A."/>
            <person name="Ruiz L."/>
            <person name="Ventura M."/>
        </authorList>
    </citation>
    <scope>NUCLEOTIDE SEQUENCE [LARGE SCALE GENOMIC DNA]</scope>
    <source>
        <strain evidence="4 5">MA1</strain>
    </source>
</reference>
<keyword evidence="2" id="KW-0812">Transmembrane</keyword>
<proteinExistence type="predicted"/>
<feature type="transmembrane region" description="Helical" evidence="2">
    <location>
        <begin position="6"/>
        <end position="26"/>
    </location>
</feature>
<dbReference type="RefSeq" id="WP_241513367.1">
    <property type="nucleotide sequence ID" value="NZ_JAFEJT020000014.1"/>
</dbReference>
<dbReference type="Proteomes" id="UP000710815">
    <property type="component" value="Unassembled WGS sequence"/>
</dbReference>
<feature type="region of interest" description="Disordered" evidence="1">
    <location>
        <begin position="94"/>
        <end position="136"/>
    </location>
</feature>
<keyword evidence="5" id="KW-1185">Reference proteome</keyword>
<dbReference type="EMBL" id="JAFEJT020000014">
    <property type="protein sequence ID" value="MCH9275605.1"/>
    <property type="molecule type" value="Genomic_DNA"/>
</dbReference>
<evidence type="ECO:0000256" key="1">
    <source>
        <dbReference type="SAM" id="MobiDB-lite"/>
    </source>
</evidence>
<gene>
    <name evidence="4" type="ORF">JS533_004865</name>
</gene>
<organism evidence="4 5">
    <name type="scientific">Bifidobacterium amazonense</name>
    <dbReference type="NCBI Taxonomy" id="2809027"/>
    <lineage>
        <taxon>Bacteria</taxon>
        <taxon>Bacillati</taxon>
        <taxon>Actinomycetota</taxon>
        <taxon>Actinomycetes</taxon>
        <taxon>Bifidobacteriales</taxon>
        <taxon>Bifidobacteriaceae</taxon>
        <taxon>Bifidobacterium</taxon>
    </lineage>
</organism>
<dbReference type="Pfam" id="PF13529">
    <property type="entry name" value="Peptidase_C39_2"/>
    <property type="match status" value="1"/>
</dbReference>
<dbReference type="Gene3D" id="3.90.70.10">
    <property type="entry name" value="Cysteine proteinases"/>
    <property type="match status" value="1"/>
</dbReference>
<accession>A0ABS9VU36</accession>
<comment type="caution">
    <text evidence="4">The sequence shown here is derived from an EMBL/GenBank/DDBJ whole genome shotgun (WGS) entry which is preliminary data.</text>
</comment>
<name>A0ABS9VU36_9BIFI</name>
<dbReference type="InterPro" id="IPR039564">
    <property type="entry name" value="Peptidase_C39-like"/>
</dbReference>
<feature type="region of interest" description="Disordered" evidence="1">
    <location>
        <begin position="35"/>
        <end position="64"/>
    </location>
</feature>
<feature type="domain" description="Peptidase C39-like" evidence="3">
    <location>
        <begin position="135"/>
        <end position="281"/>
    </location>
</feature>
<evidence type="ECO:0000256" key="2">
    <source>
        <dbReference type="SAM" id="Phobius"/>
    </source>
</evidence>
<protein>
    <submittedName>
        <fullName evidence="4">C39 family peptidase</fullName>
    </submittedName>
</protein>
<sequence>MKRRTIAAAIGSISAVAMLTVCGVAWHMRMSESGHHASQAVPSSRNTEGADQGDLTRNVVPPSTNAFARNGAELISPSVLAGLNMGVDDSYPGDEWFHGANRGETVNPTDKNGQSPEPSDRQSGSGGESETRIRLDVPQSVQETGYWCVPAAVQMVLGYKGIDVSQSTLANEMGAKPATGTEYADLARVANKYLFGSEDANPRGSGYHVQTIAVGDTDPAVAHTFMERAKADLDDGYPVFAAVDTHTLYPTLGRANHMIVITGYDADASGVVTHWTYIDPWYRVQDETYGGLKIVTMTEMIAAIVSNEEPAYIW</sequence>
<feature type="compositionally biased region" description="Polar residues" evidence="1">
    <location>
        <begin position="40"/>
        <end position="49"/>
    </location>
</feature>
<feature type="compositionally biased region" description="Polar residues" evidence="1">
    <location>
        <begin position="104"/>
        <end position="123"/>
    </location>
</feature>
<keyword evidence="2" id="KW-0472">Membrane</keyword>
<evidence type="ECO:0000313" key="4">
    <source>
        <dbReference type="EMBL" id="MCH9275605.1"/>
    </source>
</evidence>
<evidence type="ECO:0000259" key="3">
    <source>
        <dbReference type="Pfam" id="PF13529"/>
    </source>
</evidence>
<evidence type="ECO:0000313" key="5">
    <source>
        <dbReference type="Proteomes" id="UP000710815"/>
    </source>
</evidence>
<reference evidence="4 5" key="1">
    <citation type="journal article" date="2021" name="Environ. Microbiol.">
        <title>Genetic insights into the dark matter of the mammalian gut microbiota through targeted genome reconstruction.</title>
        <authorList>
            <person name="Lugli G.A."/>
            <person name="Alessandri G."/>
            <person name="Milani C."/>
            <person name="Viappiani A."/>
            <person name="Fontana F."/>
            <person name="Tarracchini C."/>
            <person name="Mancabelli L."/>
            <person name="Argentini C."/>
            <person name="Ruiz L."/>
            <person name="Margolles A."/>
            <person name="van Sinderen D."/>
            <person name="Turroni F."/>
            <person name="Ventura M."/>
        </authorList>
    </citation>
    <scope>NUCLEOTIDE SEQUENCE [LARGE SCALE GENOMIC DNA]</scope>
    <source>
        <strain evidence="4 5">MA1</strain>
    </source>
</reference>
<keyword evidence="2" id="KW-1133">Transmembrane helix</keyword>